<accession>A0ABW3N8I1</accession>
<evidence type="ECO:0000313" key="1">
    <source>
        <dbReference type="EMBL" id="MFD1063796.1"/>
    </source>
</evidence>
<keyword evidence="1" id="KW-0418">Kinase</keyword>
<dbReference type="NCBIfam" id="NF007144">
    <property type="entry name" value="PRK09585.2-3"/>
    <property type="match status" value="1"/>
</dbReference>
<gene>
    <name evidence="1" type="ORF">ACFQ1Q_11115</name>
</gene>
<protein>
    <submittedName>
        <fullName evidence="1">Anhydro-N-acetylmuramic acid kinase</fullName>
        <ecNumber evidence="1">2.7.1.170</ecNumber>
    </submittedName>
</protein>
<reference evidence="2" key="1">
    <citation type="journal article" date="2019" name="Int. J. Syst. Evol. Microbiol.">
        <title>The Global Catalogue of Microorganisms (GCM) 10K type strain sequencing project: providing services to taxonomists for standard genome sequencing and annotation.</title>
        <authorList>
            <consortium name="The Broad Institute Genomics Platform"/>
            <consortium name="The Broad Institute Genome Sequencing Center for Infectious Disease"/>
            <person name="Wu L."/>
            <person name="Ma J."/>
        </authorList>
    </citation>
    <scope>NUCLEOTIDE SEQUENCE [LARGE SCALE GENOMIC DNA]</scope>
    <source>
        <strain evidence="2">CCUG 62215</strain>
    </source>
</reference>
<dbReference type="RefSeq" id="WP_386131314.1">
    <property type="nucleotide sequence ID" value="NZ_JBHTJL010000016.1"/>
</dbReference>
<dbReference type="GO" id="GO:0016301">
    <property type="term" value="F:kinase activity"/>
    <property type="evidence" value="ECO:0007669"/>
    <property type="project" value="UniProtKB-KW"/>
</dbReference>
<dbReference type="SUPFAM" id="SSF53067">
    <property type="entry name" value="Actin-like ATPase domain"/>
    <property type="match status" value="1"/>
</dbReference>
<dbReference type="Gene3D" id="3.30.420.40">
    <property type="match status" value="2"/>
</dbReference>
<proteinExistence type="predicted"/>
<dbReference type="PANTHER" id="PTHR30605:SF0">
    <property type="entry name" value="ANHYDRO-N-ACETYLMURAMIC ACID KINASE"/>
    <property type="match status" value="1"/>
</dbReference>
<keyword evidence="1" id="KW-0808">Transferase</keyword>
<dbReference type="InterPro" id="IPR005338">
    <property type="entry name" value="Anhydro_N_Ac-Mur_kinase"/>
</dbReference>
<sequence length="355" mass="40122">MLTKSYNVVSVMSGTSLDGIDILYAKFSCNSKWKFQILKFETVSYSEKWNKKLKQLTKFSKGELNQLDDEYSLYLAERILEFIQKNKIENLDFVASHGHTALHNPAEGFTYQIGNQQIVADIIQQKLICDFRVQDVEFGGQGAPLVPIGDKLLFSEYDYCINLGGFANISFEENEERIAFDICPVNIVLNHYVSNLGFKYDDKGKIASSGTIKTSLLDELNGLKFYNQKPPKSLGFEWVEDSVFPKIDSFNLEIKDILRTVIEHVAFQISKFLNVEKSSAIVTGGGAYNFFLIERIKALSKSKIIIPSNEIIEFKEALIFGLLGVLKSRNEVNCLKSVTGAYKDHSSGVIFHPRN</sequence>
<keyword evidence="2" id="KW-1185">Reference proteome</keyword>
<dbReference type="PANTHER" id="PTHR30605">
    <property type="entry name" value="ANHYDRO-N-ACETYLMURAMIC ACID KINASE"/>
    <property type="match status" value="1"/>
</dbReference>
<name>A0ABW3N8I1_9FLAO</name>
<dbReference type="InterPro" id="IPR043129">
    <property type="entry name" value="ATPase_NBD"/>
</dbReference>
<organism evidence="1 2">
    <name type="scientific">Winogradskyella litorisediminis</name>
    <dbReference type="NCBI Taxonomy" id="1156618"/>
    <lineage>
        <taxon>Bacteria</taxon>
        <taxon>Pseudomonadati</taxon>
        <taxon>Bacteroidota</taxon>
        <taxon>Flavobacteriia</taxon>
        <taxon>Flavobacteriales</taxon>
        <taxon>Flavobacteriaceae</taxon>
        <taxon>Winogradskyella</taxon>
    </lineage>
</organism>
<dbReference type="EMBL" id="JBHTJL010000016">
    <property type="protein sequence ID" value="MFD1063796.1"/>
    <property type="molecule type" value="Genomic_DNA"/>
</dbReference>
<dbReference type="EC" id="2.7.1.170" evidence="1"/>
<dbReference type="Proteomes" id="UP001597013">
    <property type="component" value="Unassembled WGS sequence"/>
</dbReference>
<dbReference type="Pfam" id="PF03702">
    <property type="entry name" value="AnmK"/>
    <property type="match status" value="1"/>
</dbReference>
<comment type="caution">
    <text evidence="1">The sequence shown here is derived from an EMBL/GenBank/DDBJ whole genome shotgun (WGS) entry which is preliminary data.</text>
</comment>
<evidence type="ECO:0000313" key="2">
    <source>
        <dbReference type="Proteomes" id="UP001597013"/>
    </source>
</evidence>